<keyword evidence="3" id="KW-1185">Reference proteome</keyword>
<accession>A0A835G2Q7</accession>
<feature type="non-terminal residue" evidence="2">
    <location>
        <position position="1"/>
    </location>
</feature>
<reference evidence="2" key="1">
    <citation type="submission" date="2020-08" db="EMBL/GenBank/DDBJ databases">
        <title>Spodoptera exigua strain:BAW_Kor-Di-RS1 Genome sequencing and assembly.</title>
        <authorList>
            <person name="Kim J."/>
            <person name="Nam H.Y."/>
            <person name="Kwon M."/>
            <person name="Choi J.H."/>
            <person name="Cho S.R."/>
            <person name="Kim G.-H."/>
        </authorList>
    </citation>
    <scope>NUCLEOTIDE SEQUENCE</scope>
    <source>
        <strain evidence="2">BAW_Kor-Di-RS1</strain>
        <tissue evidence="2">Whole-body</tissue>
    </source>
</reference>
<sequence length="615" mass="71332">MKSVKMHQSFSDSIKSKKLIFRSFQRDSAYEKAIVLNKEKTVWNKTEEETDRNDKGVQQTIHLNLRARPLANIFRSTKSTPTISTLKLYTPPDYVNEPLFLFPERIENILGTSVRTGPTTVVANLNQINSTSSPWSAYSTVPITFNKFSTSKPNLEPSSFPNYSKITTISSPPKTSGPLAPLSTFNATQFSISNLKPSSLKSNMPPRTSSSYKLTTDKFLGLWQQEMSNFASPDRWKIEGKYFATQRISPGWHLNVGKIQPIAQHRRNRINRTIPSRRINLQHNIIGKSYTNYSYLTTKQYKEFGKKSNGNLHVSTQNEEHSTFKTTVIDGRLVYLPLNSAKATTQGLVSTASTKSPNHHYHEMMNELDEGYMMIFLIELCRIISEQDLDHVQAVIIHMETIIDELYKNGSLTWLGTPLLDITVKLSRLMFERPVDFIRSQAATMYYMLRERKHALSVEVNLIIDYAEFFYDDEEGESLFNSLREFEAFPDISKTFDLLCSSLIENFLHPFHRLHNLDRRQRLIDFINKVIRDRFPKLTSKTLKQKRLDSKIKARETKHLPQLRAIMNLQNEIKRKLHLKHKQRNLRVHNLRKKIKRQRKYSTGPKQGRIKQLTT</sequence>
<feature type="region of interest" description="Disordered" evidence="1">
    <location>
        <begin position="595"/>
        <end position="615"/>
    </location>
</feature>
<comment type="caution">
    <text evidence="2">The sequence shown here is derived from an EMBL/GenBank/DDBJ whole genome shotgun (WGS) entry which is preliminary data.</text>
</comment>
<dbReference type="Proteomes" id="UP000648187">
    <property type="component" value="Unassembled WGS sequence"/>
</dbReference>
<protein>
    <submittedName>
        <fullName evidence="2">Uncharacterized protein</fullName>
    </submittedName>
</protein>
<evidence type="ECO:0000313" key="2">
    <source>
        <dbReference type="EMBL" id="KAF9405547.1"/>
    </source>
</evidence>
<name>A0A835G2Q7_SPOEX</name>
<evidence type="ECO:0000313" key="3">
    <source>
        <dbReference type="Proteomes" id="UP000648187"/>
    </source>
</evidence>
<dbReference type="AlphaFoldDB" id="A0A835G2Q7"/>
<gene>
    <name evidence="2" type="ORF">HW555_013769</name>
</gene>
<dbReference type="EMBL" id="JACKWZ010000720">
    <property type="protein sequence ID" value="KAF9405547.1"/>
    <property type="molecule type" value="Genomic_DNA"/>
</dbReference>
<organism evidence="2 3">
    <name type="scientific">Spodoptera exigua</name>
    <name type="common">Beet armyworm</name>
    <name type="synonym">Noctua fulgens</name>
    <dbReference type="NCBI Taxonomy" id="7107"/>
    <lineage>
        <taxon>Eukaryota</taxon>
        <taxon>Metazoa</taxon>
        <taxon>Ecdysozoa</taxon>
        <taxon>Arthropoda</taxon>
        <taxon>Hexapoda</taxon>
        <taxon>Insecta</taxon>
        <taxon>Pterygota</taxon>
        <taxon>Neoptera</taxon>
        <taxon>Endopterygota</taxon>
        <taxon>Lepidoptera</taxon>
        <taxon>Glossata</taxon>
        <taxon>Ditrysia</taxon>
        <taxon>Noctuoidea</taxon>
        <taxon>Noctuidae</taxon>
        <taxon>Amphipyrinae</taxon>
        <taxon>Spodoptera</taxon>
    </lineage>
</organism>
<proteinExistence type="predicted"/>
<evidence type="ECO:0000256" key="1">
    <source>
        <dbReference type="SAM" id="MobiDB-lite"/>
    </source>
</evidence>